<organism evidence="1 2">
    <name type="scientific">Enterococcus italicus (strain DSM 15952 / CCUG 50447 / LMG 22039 / TP 1.5)</name>
    <dbReference type="NCBI Taxonomy" id="888064"/>
    <lineage>
        <taxon>Bacteria</taxon>
        <taxon>Bacillati</taxon>
        <taxon>Bacillota</taxon>
        <taxon>Bacilli</taxon>
        <taxon>Lactobacillales</taxon>
        <taxon>Enterococcaceae</taxon>
        <taxon>Enterococcus</taxon>
    </lineage>
</organism>
<accession>E6LHG4</accession>
<reference evidence="1 2" key="1">
    <citation type="submission" date="2010-12" db="EMBL/GenBank/DDBJ databases">
        <authorList>
            <person name="Muzny D."/>
            <person name="Qin X."/>
            <person name="Deng J."/>
            <person name="Jiang H."/>
            <person name="Liu Y."/>
            <person name="Qu J."/>
            <person name="Song X.-Z."/>
            <person name="Zhang L."/>
            <person name="Thornton R."/>
            <person name="Coyle M."/>
            <person name="Francisco L."/>
            <person name="Jackson L."/>
            <person name="Javaid M."/>
            <person name="Korchina V."/>
            <person name="Kovar C."/>
            <person name="Mata R."/>
            <person name="Mathew T."/>
            <person name="Ngo R."/>
            <person name="Nguyen L."/>
            <person name="Nguyen N."/>
            <person name="Okwuonu G."/>
            <person name="Ongeri F."/>
            <person name="Pham C."/>
            <person name="Simmons D."/>
            <person name="Wilczek-Boney K."/>
            <person name="Hale W."/>
            <person name="Jakkamsetti A."/>
            <person name="Pham P."/>
            <person name="Ruth R."/>
            <person name="San Lucas F."/>
            <person name="Warren J."/>
            <person name="Zhang J."/>
            <person name="Zhao Z."/>
            <person name="Zhou C."/>
            <person name="Zhu D."/>
            <person name="Lee S."/>
            <person name="Bess C."/>
            <person name="Blankenburg K."/>
            <person name="Forbes L."/>
            <person name="Fu Q."/>
            <person name="Gubbala S."/>
            <person name="Hirani K."/>
            <person name="Jayaseelan J.C."/>
            <person name="Lara F."/>
            <person name="Munidasa M."/>
            <person name="Palculict T."/>
            <person name="Patil S."/>
            <person name="Pu L.-L."/>
            <person name="Saada N."/>
            <person name="Tang L."/>
            <person name="Weissenberger G."/>
            <person name="Zhu Y."/>
            <person name="Hemphill L."/>
            <person name="Shang Y."/>
            <person name="Youmans B."/>
            <person name="Ayvaz T."/>
            <person name="Ross M."/>
            <person name="Santibanez J."/>
            <person name="Aqrawi P."/>
            <person name="Gross S."/>
            <person name="Joshi V."/>
            <person name="Fowler G."/>
            <person name="Nazareth L."/>
            <person name="Reid J."/>
            <person name="Worley K."/>
            <person name="Petrosino J."/>
            <person name="Highlander S."/>
            <person name="Gibbs R."/>
        </authorList>
    </citation>
    <scope>NUCLEOTIDE SEQUENCE [LARGE SCALE GENOMIC DNA]</scope>
    <source>
        <strain evidence="2">DSM 15952 / CCUG 50447 / LMG 22039 / TP 1.5</strain>
    </source>
</reference>
<proteinExistence type="predicted"/>
<dbReference type="STRING" id="888064.HMPREF9088_1804"/>
<dbReference type="EMBL" id="AEPV01000069">
    <property type="protein sequence ID" value="EFU73363.1"/>
    <property type="molecule type" value="Genomic_DNA"/>
</dbReference>
<protein>
    <submittedName>
        <fullName evidence="1">Uncharacterized protein</fullName>
    </submittedName>
</protein>
<keyword evidence="2" id="KW-1185">Reference proteome</keyword>
<sequence length="45" mass="5709">MQKLPFKFFEIFELMPKELLFEHRRQKGVRRLPYSFLYQKLDGFR</sequence>
<evidence type="ECO:0000313" key="2">
    <source>
        <dbReference type="Proteomes" id="UP000010296"/>
    </source>
</evidence>
<dbReference type="Proteomes" id="UP000010296">
    <property type="component" value="Unassembled WGS sequence"/>
</dbReference>
<dbReference type="AlphaFoldDB" id="E6LHG4"/>
<dbReference type="HOGENOM" id="CLU_3199563_0_0_9"/>
<comment type="caution">
    <text evidence="1">The sequence shown here is derived from an EMBL/GenBank/DDBJ whole genome shotgun (WGS) entry which is preliminary data.</text>
</comment>
<gene>
    <name evidence="1" type="ORF">HMPREF9088_1804</name>
</gene>
<name>E6LHG4_ENTI1</name>
<evidence type="ECO:0000313" key="1">
    <source>
        <dbReference type="EMBL" id="EFU73363.1"/>
    </source>
</evidence>